<keyword evidence="4" id="KW-0472">Membrane</keyword>
<dbReference type="RefSeq" id="WP_091211078.1">
    <property type="nucleotide sequence ID" value="NZ_FOCL01000003.1"/>
</dbReference>
<dbReference type="NCBIfam" id="NF033072">
    <property type="entry name" value="NanU"/>
    <property type="match status" value="1"/>
</dbReference>
<gene>
    <name evidence="9" type="ORF">SAMN05192574_103788</name>
</gene>
<evidence type="ECO:0000256" key="4">
    <source>
        <dbReference type="ARBA" id="ARBA00023136"/>
    </source>
</evidence>
<dbReference type="InterPro" id="IPR011990">
    <property type="entry name" value="TPR-like_helical_dom_sf"/>
</dbReference>
<accession>A0A1H8IB07</accession>
<dbReference type="Pfam" id="PF07980">
    <property type="entry name" value="SusD_RagB"/>
    <property type="match status" value="1"/>
</dbReference>
<organism evidence="9 10">
    <name type="scientific">Mucilaginibacter gossypiicola</name>
    <dbReference type="NCBI Taxonomy" id="551995"/>
    <lineage>
        <taxon>Bacteria</taxon>
        <taxon>Pseudomonadati</taxon>
        <taxon>Bacteroidota</taxon>
        <taxon>Sphingobacteriia</taxon>
        <taxon>Sphingobacteriales</taxon>
        <taxon>Sphingobacteriaceae</taxon>
        <taxon>Mucilaginibacter</taxon>
    </lineage>
</organism>
<keyword evidence="3 6" id="KW-0732">Signal</keyword>
<evidence type="ECO:0000259" key="8">
    <source>
        <dbReference type="Pfam" id="PF14322"/>
    </source>
</evidence>
<dbReference type="OrthoDB" id="5694214at2"/>
<comment type="subcellular location">
    <subcellularLocation>
        <location evidence="1">Cell outer membrane</location>
    </subcellularLocation>
</comment>
<feature type="domain" description="RagB/SusD" evidence="7">
    <location>
        <begin position="375"/>
        <end position="471"/>
    </location>
</feature>
<evidence type="ECO:0000256" key="5">
    <source>
        <dbReference type="ARBA" id="ARBA00023237"/>
    </source>
</evidence>
<proteinExistence type="inferred from homology"/>
<name>A0A1H8IB07_9SPHI</name>
<dbReference type="STRING" id="551995.SAMN05192574_103788"/>
<reference evidence="10" key="1">
    <citation type="submission" date="2016-10" db="EMBL/GenBank/DDBJ databases">
        <authorList>
            <person name="Varghese N."/>
            <person name="Submissions S."/>
        </authorList>
    </citation>
    <scope>NUCLEOTIDE SEQUENCE [LARGE SCALE GENOMIC DNA]</scope>
    <source>
        <strain evidence="10">Gh-48</strain>
    </source>
</reference>
<dbReference type="InterPro" id="IPR033985">
    <property type="entry name" value="SusD-like_N"/>
</dbReference>
<dbReference type="InterPro" id="IPR012944">
    <property type="entry name" value="SusD_RagB_dom"/>
</dbReference>
<evidence type="ECO:0000313" key="10">
    <source>
        <dbReference type="Proteomes" id="UP000198942"/>
    </source>
</evidence>
<dbReference type="Proteomes" id="UP000198942">
    <property type="component" value="Unassembled WGS sequence"/>
</dbReference>
<dbReference type="GO" id="GO:0009279">
    <property type="term" value="C:cell outer membrane"/>
    <property type="evidence" value="ECO:0007669"/>
    <property type="project" value="UniProtKB-SubCell"/>
</dbReference>
<evidence type="ECO:0000256" key="6">
    <source>
        <dbReference type="SAM" id="SignalP"/>
    </source>
</evidence>
<comment type="similarity">
    <text evidence="2">Belongs to the SusD family.</text>
</comment>
<evidence type="ECO:0000256" key="2">
    <source>
        <dbReference type="ARBA" id="ARBA00006275"/>
    </source>
</evidence>
<feature type="domain" description="SusD-like N-terminal" evidence="8">
    <location>
        <begin position="100"/>
        <end position="232"/>
    </location>
</feature>
<dbReference type="PROSITE" id="PS51257">
    <property type="entry name" value="PROKAR_LIPOPROTEIN"/>
    <property type="match status" value="1"/>
</dbReference>
<keyword evidence="10" id="KW-1185">Reference proteome</keyword>
<dbReference type="CDD" id="cd08977">
    <property type="entry name" value="SusD"/>
    <property type="match status" value="1"/>
</dbReference>
<dbReference type="Pfam" id="PF14322">
    <property type="entry name" value="SusD-like_3"/>
    <property type="match status" value="1"/>
</dbReference>
<dbReference type="AlphaFoldDB" id="A0A1H8IB07"/>
<feature type="signal peptide" evidence="6">
    <location>
        <begin position="1"/>
        <end position="23"/>
    </location>
</feature>
<sequence length="514" mass="56916">MKKYTSVIFAGLFILALSSSCRKQLDLAPVSSVTDGNFWKTADQFDSFVAGVHTQFRSNNAAFQTLGEMRADIFATDPGTNGTFTGEATQGLERLWTQNLNLDNPGVSSFGGFYNNINQLNLLISKLNSTDIVTAANKNYYLGIAYGMRAFYYYQLYRSWGNVIIQTEPTSGSTLDISNLAKAASPAADVLALIKADIDKSTASFGTDYSFRNLKSYWSKSATLMLKADVYLWTAHRGNAAADAATAKAALTDIQTNVPALQLLPKYSDVFATTTKGNNEMIFVSHYQFNEATMSFVQSSFVPQSGLIANFYDSLANRQFSPTIDNWGGLLRAPVRIAAFRAFNDKDSRKLASIQPAYQKLADGTFKIAGCFTDKYQGEQNAGARLITNDFPIYRYADLLLMLAEAKVVLGESPATEINQVRVRAYGSNYDASTQGFPNQAIDANPTEAILQERFFEFVFEGKRWYDLRRAGDSFVYEHTTLPSSQAYALFWPVDRTTLTNNRLLVQTAGYASF</sequence>
<dbReference type="SUPFAM" id="SSF48452">
    <property type="entry name" value="TPR-like"/>
    <property type="match status" value="1"/>
</dbReference>
<evidence type="ECO:0000256" key="3">
    <source>
        <dbReference type="ARBA" id="ARBA00022729"/>
    </source>
</evidence>
<keyword evidence="5" id="KW-0998">Cell outer membrane</keyword>
<protein>
    <submittedName>
        <fullName evidence="9">Starch-binding associating with outer membrane</fullName>
    </submittedName>
</protein>
<evidence type="ECO:0000259" key="7">
    <source>
        <dbReference type="Pfam" id="PF07980"/>
    </source>
</evidence>
<dbReference type="Gene3D" id="1.25.40.390">
    <property type="match status" value="1"/>
</dbReference>
<evidence type="ECO:0000256" key="1">
    <source>
        <dbReference type="ARBA" id="ARBA00004442"/>
    </source>
</evidence>
<dbReference type="EMBL" id="FOCL01000003">
    <property type="protein sequence ID" value="SEN65377.1"/>
    <property type="molecule type" value="Genomic_DNA"/>
</dbReference>
<feature type="chain" id="PRO_5011519933" evidence="6">
    <location>
        <begin position="24"/>
        <end position="514"/>
    </location>
</feature>
<evidence type="ECO:0000313" key="9">
    <source>
        <dbReference type="EMBL" id="SEN65377.1"/>
    </source>
</evidence>